<dbReference type="RefSeq" id="WP_072068228.1">
    <property type="nucleotide sequence ID" value="NZ_CP047344.1"/>
</dbReference>
<dbReference type="InterPro" id="IPR020945">
    <property type="entry name" value="DMSO/NO3_reduct_chaperone"/>
</dbReference>
<dbReference type="InterPro" id="IPR026269">
    <property type="entry name" value="DmsD-type"/>
</dbReference>
<dbReference type="PIRSF" id="PIRSF004690">
    <property type="entry name" value="DmsD"/>
    <property type="match status" value="1"/>
</dbReference>
<reference evidence="2 3" key="1">
    <citation type="submission" date="2020-01" db="EMBL/GenBank/DDBJ databases">
        <title>The genomic epidemiology of tigecycline resistance gene tet(X) variants in a swine farm in China.</title>
        <authorList>
            <person name="Peng K."/>
            <person name="Li R."/>
        </authorList>
    </citation>
    <scope>NUCLEOTIDE SEQUENCE [LARGE SCALE GENOMIC DNA]</scope>
    <source>
        <strain evidence="2 3">ZN3</strain>
    </source>
</reference>
<keyword evidence="3" id="KW-1185">Reference proteome</keyword>
<dbReference type="OrthoDB" id="5684843at2"/>
<dbReference type="InterPro" id="IPR036411">
    <property type="entry name" value="TorD-like_sf"/>
</dbReference>
<proteinExistence type="predicted"/>
<dbReference type="Gene3D" id="1.10.3480.10">
    <property type="entry name" value="TorD-like"/>
    <property type="match status" value="1"/>
</dbReference>
<organism evidence="2 3">
    <name type="scientific">Proteus vulgaris</name>
    <dbReference type="NCBI Taxonomy" id="585"/>
    <lineage>
        <taxon>Bacteria</taxon>
        <taxon>Pseudomonadati</taxon>
        <taxon>Pseudomonadota</taxon>
        <taxon>Gammaproteobacteria</taxon>
        <taxon>Enterobacterales</taxon>
        <taxon>Morganellaceae</taxon>
        <taxon>Proteus</taxon>
    </lineage>
</organism>
<dbReference type="EMBL" id="CP047344">
    <property type="protein sequence ID" value="QIF94250.1"/>
    <property type="molecule type" value="Genomic_DNA"/>
</dbReference>
<dbReference type="InterPro" id="IPR050289">
    <property type="entry name" value="TorD/DmsD_chaperones"/>
</dbReference>
<keyword evidence="1" id="KW-0143">Chaperone</keyword>
<accession>A0A6G6SKP1</accession>
<gene>
    <name evidence="2" type="ORF">GTH24_10225</name>
</gene>
<sequence>MNEFSIVCRLLGTLFQRAPNDPILAPIIKMIDEGKLSQLWPLEQDELFNTLKNSVKDLAIVEADHQSLFGGEAPAVSIYAHDYEEIKEDDVRQFLVARGMPVTDNATDSFGALLLAASWLEDNSAEDEVLAQIQLFDEYLLPWAGAFLGKVEAHATSGFYRTLAAIARGALSALREELSDDEEGEGTEAE</sequence>
<evidence type="ECO:0000256" key="1">
    <source>
        <dbReference type="ARBA" id="ARBA00023186"/>
    </source>
</evidence>
<protein>
    <submittedName>
        <fullName evidence="2">Molecular chaperone</fullName>
    </submittedName>
</protein>
<dbReference type="PANTHER" id="PTHR34227:SF12">
    <property type="entry name" value="CHAPERONE PROTEIN YCDY"/>
    <property type="match status" value="1"/>
</dbReference>
<evidence type="ECO:0000313" key="3">
    <source>
        <dbReference type="Proteomes" id="UP000503287"/>
    </source>
</evidence>
<dbReference type="AlphaFoldDB" id="A0A6G6SKP1"/>
<name>A0A6G6SKP1_PROVU</name>
<dbReference type="Pfam" id="PF02613">
    <property type="entry name" value="Nitrate_red_del"/>
    <property type="match status" value="1"/>
</dbReference>
<dbReference type="Proteomes" id="UP000503287">
    <property type="component" value="Chromosome"/>
</dbReference>
<dbReference type="SUPFAM" id="SSF89155">
    <property type="entry name" value="TorD-like"/>
    <property type="match status" value="1"/>
</dbReference>
<dbReference type="PANTHER" id="PTHR34227">
    <property type="entry name" value="CHAPERONE PROTEIN YCDY"/>
    <property type="match status" value="1"/>
</dbReference>
<evidence type="ECO:0000313" key="2">
    <source>
        <dbReference type="EMBL" id="QIF94250.1"/>
    </source>
</evidence>